<feature type="region of interest" description="Disordered" evidence="1">
    <location>
        <begin position="587"/>
        <end position="625"/>
    </location>
</feature>
<feature type="region of interest" description="Disordered" evidence="1">
    <location>
        <begin position="891"/>
        <end position="914"/>
    </location>
</feature>
<evidence type="ECO:0000313" key="3">
    <source>
        <dbReference type="Proteomes" id="UP000243081"/>
    </source>
</evidence>
<dbReference type="EMBL" id="LUKN01001929">
    <property type="protein sequence ID" value="OAQ99963.1"/>
    <property type="molecule type" value="Genomic_DNA"/>
</dbReference>
<dbReference type="PANTHER" id="PTHR43194">
    <property type="entry name" value="HYDROLASE ALPHA/BETA FOLD FAMILY"/>
    <property type="match status" value="1"/>
</dbReference>
<feature type="region of interest" description="Disordered" evidence="1">
    <location>
        <begin position="752"/>
        <end position="771"/>
    </location>
</feature>
<feature type="compositionally biased region" description="Basic residues" evidence="1">
    <location>
        <begin position="656"/>
        <end position="667"/>
    </location>
</feature>
<dbReference type="SUPFAM" id="SSF53474">
    <property type="entry name" value="alpha/beta-Hydrolases"/>
    <property type="match status" value="1"/>
</dbReference>
<feature type="region of interest" description="Disordered" evidence="1">
    <location>
        <begin position="529"/>
        <end position="552"/>
    </location>
</feature>
<dbReference type="InterPro" id="IPR029058">
    <property type="entry name" value="AB_hydrolase_fold"/>
</dbReference>
<evidence type="ECO:0000313" key="2">
    <source>
        <dbReference type="EMBL" id="OAQ99963.1"/>
    </source>
</evidence>
<feature type="compositionally biased region" description="Basic and acidic residues" evidence="1">
    <location>
        <begin position="668"/>
        <end position="678"/>
    </location>
</feature>
<protein>
    <submittedName>
        <fullName evidence="2">Uncharacterized protein</fullName>
    </submittedName>
</protein>
<dbReference type="PANTHER" id="PTHR43194:SF4">
    <property type="entry name" value="AB HYDROLASE-1 DOMAIN-CONTAINING PROTEIN"/>
    <property type="match status" value="1"/>
</dbReference>
<comment type="caution">
    <text evidence="2">The sequence shown here is derived from an EMBL/GenBank/DDBJ whole genome shotgun (WGS) entry which is preliminary data.</text>
</comment>
<accession>A0A179IEN5</accession>
<dbReference type="AlphaFoldDB" id="A0A179IEN5"/>
<feature type="region of interest" description="Disordered" evidence="1">
    <location>
        <begin position="857"/>
        <end position="878"/>
    </location>
</feature>
<gene>
    <name evidence="2" type="ORF">LLEC1_07666</name>
</gene>
<keyword evidence="3" id="KW-1185">Reference proteome</keyword>
<dbReference type="CDD" id="cd12809">
    <property type="entry name" value="Esterase_713_like-2"/>
    <property type="match status" value="1"/>
</dbReference>
<feature type="compositionally biased region" description="Polar residues" evidence="1">
    <location>
        <begin position="615"/>
        <end position="625"/>
    </location>
</feature>
<evidence type="ECO:0000256" key="1">
    <source>
        <dbReference type="SAM" id="MobiDB-lite"/>
    </source>
</evidence>
<feature type="compositionally biased region" description="Polar residues" evidence="1">
    <location>
        <begin position="589"/>
        <end position="600"/>
    </location>
</feature>
<feature type="region of interest" description="Disordered" evidence="1">
    <location>
        <begin position="651"/>
        <end position="688"/>
    </location>
</feature>
<feature type="compositionally biased region" description="Polar residues" evidence="1">
    <location>
        <begin position="858"/>
        <end position="871"/>
    </location>
</feature>
<feature type="compositionally biased region" description="Acidic residues" evidence="1">
    <location>
        <begin position="982"/>
        <end position="993"/>
    </location>
</feature>
<name>A0A179IEN5_CORDF</name>
<dbReference type="Gene3D" id="3.40.50.1820">
    <property type="entry name" value="alpha/beta hydrolase"/>
    <property type="match status" value="2"/>
</dbReference>
<dbReference type="Proteomes" id="UP000243081">
    <property type="component" value="Unassembled WGS sequence"/>
</dbReference>
<organism evidence="2 3">
    <name type="scientific">Cordyceps confragosa</name>
    <name type="common">Lecanicillium lecanii</name>
    <dbReference type="NCBI Taxonomy" id="2714763"/>
    <lineage>
        <taxon>Eukaryota</taxon>
        <taxon>Fungi</taxon>
        <taxon>Dikarya</taxon>
        <taxon>Ascomycota</taxon>
        <taxon>Pezizomycotina</taxon>
        <taxon>Sordariomycetes</taxon>
        <taxon>Hypocreomycetidae</taxon>
        <taxon>Hypocreales</taxon>
        <taxon>Cordycipitaceae</taxon>
        <taxon>Akanthomyces</taxon>
    </lineage>
</organism>
<feature type="compositionally biased region" description="Low complexity" evidence="1">
    <location>
        <begin position="891"/>
        <end position="900"/>
    </location>
</feature>
<proteinExistence type="predicted"/>
<sequence>MRPKGHPPVVEEKKTESFSKRTTFYVNYEWEAGAKPGQGTYIRGQMYVESLEPPERTQRWPIVLIHGDYHSSQVVISNVHPLDASGLTKQQIWLTKPNGDPGWASYFLSQGFQVYLVDLPGTGKSNNLSRVALDNTEIKSIKASQIERELTATERFNHVDNLRWPTALKHDKWPGVSPISASALLAASANSYQTGIRGDKIFDRYCASLTSLVFSSEERQTLAQNAVKSLLRIIAQKAILIGEGAGATASWLAADVEPEFVAGVVAIEPPGPPFCNATVERDGKRKFDSFTSFNPNRLKYGLSTIPLTYSPAARPESLPTEETKEWHPLDLALFVHTDTGKAMVLQCSSNNMPVGFHFWKQITRDDGAMRVRKLTNLSKVRHVIFTGEASSHSTYDGSTLHFMQQAGLTVDCGFLERYKTTGNGHLMFLETNSDEIAAHIVRWIQNKAGHVDKPIVMAEEEIAMPSRTVPSAEVIDVDEDSQTHLIDLTDYPQFANYDCTNDNMRTVSGAEDVLSPASSSVFQNCGEMPPPPLPSRINAAKTPSEGPATSMANNAKRQGHEFSARDSEYSTPLGIFDQGYVSVSSSSSKRAQATPQQLVSKQPGIGGPGSPESSNFPPSQGTIDESLANSAANSYRASMAKYLSPPAAEVIPQQRGFKRSGIRISRGRKSEEPQRRNDSLSMPSGYPIQDPLQELLSEMPSPTPAQVNSDVTGFERNEIGVDGSQESTWPSRGPASSNKFSTYRNLNFFQKPWTELPPPTAAHTSPGEPRFKRNKIIDVDGRQESNWPVNDHASFDTFSVYPTQQVSCPSPISIAAQVNFQQPRLMPDELSEVVRQESNRAQASHDNFYTDYRFDFSAPQTMGQDGNQNTPPSAPHGTRYFQQASLHTAPFQQQQLQQPPTLSPPVTEGIKAESHDGSYTWSVQSGHASSSVGQVPRRMPDLEAGDAATNVGGPYSAHTGAGNEPSLDGMPRDFDFDGLLQDYDDDDLQGYAY</sequence>
<reference evidence="2 3" key="1">
    <citation type="submission" date="2016-03" db="EMBL/GenBank/DDBJ databases">
        <title>Fine-scale spatial genetic structure of a fungal parasite of coffee scale insects.</title>
        <authorList>
            <person name="Jackson D."/>
            <person name="Zemenick K.A."/>
            <person name="Malloure B."/>
            <person name="Quandt C.A."/>
            <person name="James T.Y."/>
        </authorList>
    </citation>
    <scope>NUCLEOTIDE SEQUENCE [LARGE SCALE GENOMIC DNA]</scope>
    <source>
        <strain evidence="2 3">UM487</strain>
    </source>
</reference>
<feature type="region of interest" description="Disordered" evidence="1">
    <location>
        <begin position="944"/>
        <end position="993"/>
    </location>
</feature>
<dbReference type="InterPro" id="IPR050228">
    <property type="entry name" value="Carboxylesterase_BioH"/>
</dbReference>
<dbReference type="OrthoDB" id="9978720at2759"/>